<dbReference type="GO" id="GO:0016236">
    <property type="term" value="P:macroautophagy"/>
    <property type="evidence" value="ECO:0007669"/>
    <property type="project" value="InterPro"/>
</dbReference>
<evidence type="ECO:0000259" key="13">
    <source>
        <dbReference type="PROSITE" id="PS50011"/>
    </source>
</evidence>
<feature type="region of interest" description="Disordered" evidence="12">
    <location>
        <begin position="293"/>
        <end position="312"/>
    </location>
</feature>
<keyword evidence="3" id="KW-0723">Serine/threonine-protein kinase</keyword>
<dbReference type="SMART" id="SM00220">
    <property type="entry name" value="S_TKc"/>
    <property type="match status" value="1"/>
</dbReference>
<dbReference type="PROSITE" id="PS50077">
    <property type="entry name" value="HEAT_REPEAT"/>
    <property type="match status" value="1"/>
</dbReference>
<evidence type="ECO:0000256" key="4">
    <source>
        <dbReference type="ARBA" id="ARBA00022574"/>
    </source>
</evidence>
<dbReference type="GO" id="GO:0045324">
    <property type="term" value="P:late endosome to vacuole transport"/>
    <property type="evidence" value="ECO:0007669"/>
    <property type="project" value="InterPro"/>
</dbReference>
<evidence type="ECO:0000256" key="10">
    <source>
        <dbReference type="PROSITE-ProRule" id="PRU00103"/>
    </source>
</evidence>
<evidence type="ECO:0000256" key="2">
    <source>
        <dbReference type="ARBA" id="ARBA00012513"/>
    </source>
</evidence>
<dbReference type="SUPFAM" id="SSF48371">
    <property type="entry name" value="ARM repeat"/>
    <property type="match status" value="1"/>
</dbReference>
<dbReference type="Gene3D" id="1.10.510.10">
    <property type="entry name" value="Transferase(Phosphotransferase) domain 1"/>
    <property type="match status" value="1"/>
</dbReference>
<dbReference type="PANTHER" id="PTHR17583">
    <property type="entry name" value="PHOSPHOINOSITIDE 3-KINASE REGULATORY SUBUNIT 4"/>
    <property type="match status" value="1"/>
</dbReference>
<gene>
    <name evidence="14" type="ORF">NMOB1V02_LOCUS7610</name>
</gene>
<dbReference type="Gene3D" id="2.130.10.10">
    <property type="entry name" value="YVTN repeat-like/Quinoprotein amine dehydrogenase"/>
    <property type="match status" value="1"/>
</dbReference>
<feature type="repeat" description="HEAT" evidence="10">
    <location>
        <begin position="811"/>
        <end position="849"/>
    </location>
</feature>
<dbReference type="GO" id="GO:0005770">
    <property type="term" value="C:late endosome"/>
    <property type="evidence" value="ECO:0007669"/>
    <property type="project" value="TreeGrafter"/>
</dbReference>
<feature type="region of interest" description="Disordered" evidence="12">
    <location>
        <begin position="1331"/>
        <end position="1364"/>
    </location>
</feature>
<feature type="region of interest" description="Disordered" evidence="12">
    <location>
        <begin position="1"/>
        <end position="286"/>
    </location>
</feature>
<feature type="compositionally biased region" description="Basic residues" evidence="12">
    <location>
        <begin position="94"/>
        <end position="106"/>
    </location>
</feature>
<feature type="compositionally biased region" description="Basic and acidic residues" evidence="12">
    <location>
        <begin position="1244"/>
        <end position="1257"/>
    </location>
</feature>
<dbReference type="InterPro" id="IPR045162">
    <property type="entry name" value="Vps15-like"/>
</dbReference>
<dbReference type="PROSITE" id="PS50011">
    <property type="entry name" value="PROTEIN_KINASE_DOM"/>
    <property type="match status" value="1"/>
</dbReference>
<dbReference type="Pfam" id="PF00069">
    <property type="entry name" value="Pkinase"/>
    <property type="match status" value="1"/>
</dbReference>
<feature type="repeat" description="WD" evidence="11">
    <location>
        <begin position="1453"/>
        <end position="1470"/>
    </location>
</feature>
<dbReference type="InterPro" id="IPR008271">
    <property type="entry name" value="Ser/Thr_kinase_AS"/>
</dbReference>
<evidence type="ECO:0000256" key="11">
    <source>
        <dbReference type="PROSITE-ProRule" id="PRU00221"/>
    </source>
</evidence>
<evidence type="ECO:0000256" key="12">
    <source>
        <dbReference type="SAM" id="MobiDB-lite"/>
    </source>
</evidence>
<keyword evidence="5" id="KW-0808">Transferase</keyword>
<reference evidence="14" key="1">
    <citation type="submission" date="2020-11" db="EMBL/GenBank/DDBJ databases">
        <authorList>
            <person name="Tran Van P."/>
        </authorList>
    </citation>
    <scope>NUCLEOTIDE SEQUENCE</scope>
</reference>
<dbReference type="GO" id="GO:0005776">
    <property type="term" value="C:autophagosome"/>
    <property type="evidence" value="ECO:0007669"/>
    <property type="project" value="UniProtKB-SubCell"/>
</dbReference>
<keyword evidence="6" id="KW-0677">Repeat</keyword>
<feature type="compositionally biased region" description="Basic and acidic residues" evidence="12">
    <location>
        <begin position="44"/>
        <end position="83"/>
    </location>
</feature>
<dbReference type="OrthoDB" id="242910at2759"/>
<dbReference type="PANTHER" id="PTHR17583:SF0">
    <property type="entry name" value="PHOSPHOINOSITIDE 3-KINASE REGULATORY SUBUNIT 4"/>
    <property type="match status" value="1"/>
</dbReference>
<dbReference type="InterPro" id="IPR001680">
    <property type="entry name" value="WD40_rpt"/>
</dbReference>
<keyword evidence="9" id="KW-0067">ATP-binding</keyword>
<dbReference type="GO" id="GO:0034271">
    <property type="term" value="C:phosphatidylinositol 3-kinase complex, class III, type I"/>
    <property type="evidence" value="ECO:0007669"/>
    <property type="project" value="TreeGrafter"/>
</dbReference>
<dbReference type="EC" id="2.7.11.1" evidence="2"/>
<dbReference type="SUPFAM" id="SSF50978">
    <property type="entry name" value="WD40 repeat-like"/>
    <property type="match status" value="1"/>
</dbReference>
<proteinExistence type="predicted"/>
<dbReference type="GO" id="GO:0071561">
    <property type="term" value="C:nucleus-vacuole junction"/>
    <property type="evidence" value="ECO:0007669"/>
    <property type="project" value="TreeGrafter"/>
</dbReference>
<dbReference type="PROSITE" id="PS50082">
    <property type="entry name" value="WD_REPEATS_2"/>
    <property type="match status" value="1"/>
</dbReference>
<keyword evidence="7" id="KW-0547">Nucleotide-binding</keyword>
<dbReference type="Gene3D" id="1.25.10.10">
    <property type="entry name" value="Leucine-rich Repeat Variant"/>
    <property type="match status" value="2"/>
</dbReference>
<evidence type="ECO:0000313" key="15">
    <source>
        <dbReference type="Proteomes" id="UP000678499"/>
    </source>
</evidence>
<dbReference type="GO" id="GO:0004674">
    <property type="term" value="F:protein serine/threonine kinase activity"/>
    <property type="evidence" value="ECO:0007669"/>
    <property type="project" value="UniProtKB-KW"/>
</dbReference>
<dbReference type="InterPro" id="IPR016024">
    <property type="entry name" value="ARM-type_fold"/>
</dbReference>
<evidence type="ECO:0000256" key="5">
    <source>
        <dbReference type="ARBA" id="ARBA00022679"/>
    </source>
</evidence>
<dbReference type="PROSITE" id="PS00108">
    <property type="entry name" value="PROTEIN_KINASE_ST"/>
    <property type="match status" value="1"/>
</dbReference>
<dbReference type="InterPro" id="IPR015943">
    <property type="entry name" value="WD40/YVTN_repeat-like_dom_sf"/>
</dbReference>
<dbReference type="Proteomes" id="UP000678499">
    <property type="component" value="Unassembled WGS sequence"/>
</dbReference>
<dbReference type="InterPro" id="IPR036322">
    <property type="entry name" value="WD40_repeat_dom_sf"/>
</dbReference>
<feature type="compositionally biased region" description="Basic and acidic residues" evidence="12">
    <location>
        <begin position="131"/>
        <end position="178"/>
    </location>
</feature>
<evidence type="ECO:0000256" key="9">
    <source>
        <dbReference type="ARBA" id="ARBA00022840"/>
    </source>
</evidence>
<accession>A0A7R9BSY1</accession>
<dbReference type="InterPro" id="IPR000719">
    <property type="entry name" value="Prot_kinase_dom"/>
</dbReference>
<name>A0A7R9BSY1_9CRUS</name>
<evidence type="ECO:0000256" key="8">
    <source>
        <dbReference type="ARBA" id="ARBA00022777"/>
    </source>
</evidence>
<evidence type="ECO:0000256" key="6">
    <source>
        <dbReference type="ARBA" id="ARBA00022737"/>
    </source>
</evidence>
<dbReference type="EMBL" id="OA883903">
    <property type="protein sequence ID" value="CAD7279946.1"/>
    <property type="molecule type" value="Genomic_DNA"/>
</dbReference>
<feature type="compositionally biased region" description="Low complexity" evidence="12">
    <location>
        <begin position="186"/>
        <end position="198"/>
    </location>
</feature>
<dbReference type="GO" id="GO:0006623">
    <property type="term" value="P:protein targeting to vacuole"/>
    <property type="evidence" value="ECO:0007669"/>
    <property type="project" value="TreeGrafter"/>
</dbReference>
<comment type="subcellular location">
    <subcellularLocation>
        <location evidence="1">Cytoplasmic vesicle</location>
        <location evidence="1">Autophagosome</location>
    </subcellularLocation>
</comment>
<keyword evidence="4 11" id="KW-0853">WD repeat</keyword>
<sequence length="1578" mass="174948">MGIAASRKSVDISSKSKKSASEEPGAIVSGELKARDSSSPGKENINEKAPEIEKTEVINGHDDTTKIPEIEAKSEEVNGKDTTQEMTEENNGGKPKKEKKVKKKMSFRNLSFMKSNKHKKEKKGGETAADDANKTTENAEDKTPEQADAEKTQDVEPEAVPEKSSDSEPKVETEEAVKVESATPASPEKVPEVSAPEVPEVEAPVEAESVKDEPAPILETEMEASPEPELKVSPEITEEESIEKTEEPKEAEEEVVKADSTEIAEQDNEVGEEVVQQTEKVEDEPEVEAIEQVVEEPETVSAEPPNEPPPPPRDNVCGLLDASVLMSCLALARGNSTRKLCTSWTSVPVGNSFCLSIYIDVGRRVSFVMGNQLGAIAPSEIFPVEHYLTRIRGLSYDSSLGSTRFLKVARAKVDDVNEGWVTVKVFVIHDPSLPLKPHISRLKDLRDQLKAHPNCMPYEVLGVSDKSAIIYRPYFKYSLYDRINTRPFMLPLEKAWFAYQLLRNLEDLHHANIFHGDLKTENIMISSWQSMFFTDFASFKPVQLPVDNPADFAYFFDTSGKRKCYIAPERFVEALAIDDDLAKEQGLRIPSSDQNPHIGGYHQSMDMFSAGCVLAEVFTEGECLFELSQLLAFKYGKYHPEQILSLIEDPHCKQLVGNLICIDPCDRLSANAALETYVGTIFPDYFEYWFKFVRKTFDHASNILDDKMSIIKESFHEILKHFGEEEEQNVSNNIVLGRSVSSLSSGEDYFEVHESQGWRLGQKNSVGLVLVASVVTASIRGLHFCGSRLVVLELLEEISRRLPDDLVLDRIVPFMVELVKDESARVRCEALNCLTRCLSGISLTDLHGSDANVFPEFIFPGISATVTDLHSSVRCSLAANIGLLAETAARFIENVELNCASSSKSWDSVLGNVSGNSGVISSFAVDSPRWKITTDNTSYESLVAEKRWVQDWVKSKVSALLTDPDNSVKITLMRKNLTRLCIFFGRNGANDIIFSHMITFLNDKDDTKLRLAFYDTVVGIVSYIGRPCCNLLKPLLLQIFEVERRSGTIEIYMIGEGLRDTEEFVIAKAVWAMMSLVDIGLLDKYIIYDLAAETAPYLCHPNPWIRQSVVGFFASVMCMLSPVDVNAKIMPRISPYTRAPVGFARDVVVLWDFLKEPIGRLVFYQLLRVPNLSKFVKRLYSDGLGRDGCAVLLAMKENLLRMHRPSPSHKSTSMMGPVDMETVIKRTTDLYIGPLKRSISPPWEHRSDDVFSEDRKTSSPASMVDTGGHASFGGGSLNANMNREWQHMFGDTQKADVPLELSVSPSVKDTFLGPLEPIHVLDTVLPEKSHAPLDGSTVGPPVVWNPSESASSDESSLRISQDKSLDNRCKPCRSELKELLKRRVEEIQDSLTGLQTRSTGVDVTSSTSSSSLGGGSMNESALRSWVPAGKLVYHVGDHRECVTKLFNITGVGDGGMFASSSNDGTVRLWDATLDNLRNRLIYNSGVPVRSGVWCSKEEVIATLNGNGTVDIFGLDTCSSKRPVLTSRSFNVDTDGMGMELLYVPTASVLIYVTAFGVATGWDLRTRDEGFRIIQNLSN</sequence>
<evidence type="ECO:0000256" key="3">
    <source>
        <dbReference type="ARBA" id="ARBA00022527"/>
    </source>
</evidence>
<dbReference type="CDD" id="cd13980">
    <property type="entry name" value="STKc_Vps15"/>
    <property type="match status" value="1"/>
</dbReference>
<organism evidence="14">
    <name type="scientific">Notodromas monacha</name>
    <dbReference type="NCBI Taxonomy" id="399045"/>
    <lineage>
        <taxon>Eukaryota</taxon>
        <taxon>Metazoa</taxon>
        <taxon>Ecdysozoa</taxon>
        <taxon>Arthropoda</taxon>
        <taxon>Crustacea</taxon>
        <taxon>Oligostraca</taxon>
        <taxon>Ostracoda</taxon>
        <taxon>Podocopa</taxon>
        <taxon>Podocopida</taxon>
        <taxon>Cypridocopina</taxon>
        <taxon>Cypridoidea</taxon>
        <taxon>Cyprididae</taxon>
        <taxon>Notodromas</taxon>
    </lineage>
</organism>
<keyword evidence="8" id="KW-0418">Kinase</keyword>
<evidence type="ECO:0000313" key="14">
    <source>
        <dbReference type="EMBL" id="CAD7279946.1"/>
    </source>
</evidence>
<dbReference type="SUPFAM" id="SSF56112">
    <property type="entry name" value="Protein kinase-like (PK-like)"/>
    <property type="match status" value="1"/>
</dbReference>
<feature type="non-terminal residue" evidence="14">
    <location>
        <position position="1"/>
    </location>
</feature>
<keyword evidence="15" id="KW-1185">Reference proteome</keyword>
<feature type="compositionally biased region" description="Acidic residues" evidence="12">
    <location>
        <begin position="262"/>
        <end position="272"/>
    </location>
</feature>
<feature type="compositionally biased region" description="Basic and acidic residues" evidence="12">
    <location>
        <begin position="242"/>
        <end position="260"/>
    </location>
</feature>
<dbReference type="Pfam" id="PF22956">
    <property type="entry name" value="VPS15-like_hel"/>
    <property type="match status" value="1"/>
</dbReference>
<dbReference type="InterPro" id="IPR021133">
    <property type="entry name" value="HEAT_type_2"/>
</dbReference>
<dbReference type="InterPro" id="IPR011989">
    <property type="entry name" value="ARM-like"/>
</dbReference>
<evidence type="ECO:0000256" key="7">
    <source>
        <dbReference type="ARBA" id="ARBA00022741"/>
    </source>
</evidence>
<dbReference type="EMBL" id="CAJPEX010001866">
    <property type="protein sequence ID" value="CAG0920098.1"/>
    <property type="molecule type" value="Genomic_DNA"/>
</dbReference>
<dbReference type="InterPro" id="IPR011009">
    <property type="entry name" value="Kinase-like_dom_sf"/>
</dbReference>
<feature type="compositionally biased region" description="Low complexity" evidence="12">
    <location>
        <begin position="1396"/>
        <end position="1411"/>
    </location>
</feature>
<feature type="region of interest" description="Disordered" evidence="12">
    <location>
        <begin position="1244"/>
        <end position="1269"/>
    </location>
</feature>
<dbReference type="GO" id="GO:0034272">
    <property type="term" value="C:phosphatidylinositol 3-kinase complex, class III, type II"/>
    <property type="evidence" value="ECO:0007669"/>
    <property type="project" value="TreeGrafter"/>
</dbReference>
<dbReference type="GO" id="GO:0005524">
    <property type="term" value="F:ATP binding"/>
    <property type="evidence" value="ECO:0007669"/>
    <property type="project" value="UniProtKB-KW"/>
</dbReference>
<feature type="domain" description="Protein kinase" evidence="13">
    <location>
        <begin position="394"/>
        <end position="690"/>
    </location>
</feature>
<protein>
    <recommendedName>
        <fullName evidence="2">non-specific serine/threonine protein kinase</fullName>
        <ecNumber evidence="2">2.7.11.1</ecNumber>
    </recommendedName>
</protein>
<feature type="region of interest" description="Disordered" evidence="12">
    <location>
        <begin position="1395"/>
        <end position="1417"/>
    </location>
</feature>
<evidence type="ECO:0000256" key="1">
    <source>
        <dbReference type="ARBA" id="ARBA00004419"/>
    </source>
</evidence>
<dbReference type="InterPro" id="IPR055231">
    <property type="entry name" value="2AA_helical"/>
</dbReference>